<organism evidence="2 3">
    <name type="scientific">Paenibacillus chibensis</name>
    <dbReference type="NCBI Taxonomy" id="59846"/>
    <lineage>
        <taxon>Bacteria</taxon>
        <taxon>Bacillati</taxon>
        <taxon>Bacillota</taxon>
        <taxon>Bacilli</taxon>
        <taxon>Bacillales</taxon>
        <taxon>Paenibacillaceae</taxon>
        <taxon>Paenibacillus</taxon>
    </lineage>
</organism>
<keyword evidence="3" id="KW-1185">Reference proteome</keyword>
<reference evidence="2 3" key="1">
    <citation type="submission" date="2023-03" db="EMBL/GenBank/DDBJ databases">
        <title>Bacillus Genome Sequencing.</title>
        <authorList>
            <person name="Dunlap C."/>
        </authorList>
    </citation>
    <scope>NUCLEOTIDE SEQUENCE [LARGE SCALE GENOMIC DNA]</scope>
    <source>
        <strain evidence="2 3">NRS-52</strain>
    </source>
</reference>
<evidence type="ECO:0000313" key="2">
    <source>
        <dbReference type="EMBL" id="MED5018907.1"/>
    </source>
</evidence>
<dbReference type="InterPro" id="IPR000182">
    <property type="entry name" value="GNAT_dom"/>
</dbReference>
<protein>
    <submittedName>
        <fullName evidence="2">GNAT family N-acetyltransferase</fullName>
    </submittedName>
</protein>
<evidence type="ECO:0000313" key="3">
    <source>
        <dbReference type="Proteomes" id="UP001343257"/>
    </source>
</evidence>
<dbReference type="PANTHER" id="PTHR43792">
    <property type="entry name" value="GNAT FAMILY, PUTATIVE (AFU_ORTHOLOGUE AFUA_3G00765)-RELATED-RELATED"/>
    <property type="match status" value="1"/>
</dbReference>
<gene>
    <name evidence="2" type="ORF">P9847_16475</name>
</gene>
<dbReference type="Gene3D" id="3.40.630.30">
    <property type="match status" value="1"/>
</dbReference>
<dbReference type="PROSITE" id="PS51186">
    <property type="entry name" value="GNAT"/>
    <property type="match status" value="1"/>
</dbReference>
<feature type="domain" description="N-acetyltransferase" evidence="1">
    <location>
        <begin position="19"/>
        <end position="193"/>
    </location>
</feature>
<evidence type="ECO:0000259" key="1">
    <source>
        <dbReference type="PROSITE" id="PS51186"/>
    </source>
</evidence>
<accession>A0ABU6PVR9</accession>
<dbReference type="RefSeq" id="WP_328279526.1">
    <property type="nucleotide sequence ID" value="NZ_JARTLD010000040.1"/>
</dbReference>
<sequence length="194" mass="22598">MDKRQGSAKDAFTIECKDIMLREYQVLDVEALYALTQQPEIKQFLPDWDVPLEQRIDWITHYETVENRRFLQAVKEDGRIGDMTLRLGIILKETGEFIGWCNTGIKEELEKPNREIMYALSNRYTRRGYTTQAVQALSQYLFDHTDVIVLNALALTHNQASNKVIQKSGFEAAGTIRIEDAEYHHYKLFKHKNA</sequence>
<dbReference type="EMBL" id="JARTLD010000040">
    <property type="protein sequence ID" value="MED5018907.1"/>
    <property type="molecule type" value="Genomic_DNA"/>
</dbReference>
<comment type="caution">
    <text evidence="2">The sequence shown here is derived from an EMBL/GenBank/DDBJ whole genome shotgun (WGS) entry which is preliminary data.</text>
</comment>
<dbReference type="Pfam" id="PF13302">
    <property type="entry name" value="Acetyltransf_3"/>
    <property type="match status" value="1"/>
</dbReference>
<dbReference type="SUPFAM" id="SSF55729">
    <property type="entry name" value="Acyl-CoA N-acyltransferases (Nat)"/>
    <property type="match status" value="1"/>
</dbReference>
<dbReference type="InterPro" id="IPR016181">
    <property type="entry name" value="Acyl_CoA_acyltransferase"/>
</dbReference>
<dbReference type="PANTHER" id="PTHR43792:SF9">
    <property type="entry name" value="RIBOSOMAL-PROTEIN-ALANINE ACETYLTRANSFERASE"/>
    <property type="match status" value="1"/>
</dbReference>
<name>A0ABU6PVR9_9BACL</name>
<dbReference type="Proteomes" id="UP001343257">
    <property type="component" value="Unassembled WGS sequence"/>
</dbReference>
<proteinExistence type="predicted"/>
<dbReference type="InterPro" id="IPR051531">
    <property type="entry name" value="N-acetyltransferase"/>
</dbReference>